<reference evidence="1" key="1">
    <citation type="submission" date="2021-06" db="EMBL/GenBank/DDBJ databases">
        <authorList>
            <person name="Kallberg Y."/>
            <person name="Tangrot J."/>
            <person name="Rosling A."/>
        </authorList>
    </citation>
    <scope>NUCLEOTIDE SEQUENCE</scope>
    <source>
        <strain evidence="1">MA461A</strain>
    </source>
</reference>
<name>A0ACA9Q9N6_9GLOM</name>
<comment type="caution">
    <text evidence="1">The sequence shown here is derived from an EMBL/GenBank/DDBJ whole genome shotgun (WGS) entry which is preliminary data.</text>
</comment>
<sequence length="67" mass="8193">VPSRGHTKSKVSDHLFEFIWRRQNKDNLWESMLQCMKNTGYFEEDEDERDKNEENENRENEGENEEN</sequence>
<accession>A0ACA9Q9N6</accession>
<feature type="non-terminal residue" evidence="1">
    <location>
        <position position="67"/>
    </location>
</feature>
<dbReference type="EMBL" id="CAJVQC010029686">
    <property type="protein sequence ID" value="CAG8743369.1"/>
    <property type="molecule type" value="Genomic_DNA"/>
</dbReference>
<protein>
    <submittedName>
        <fullName evidence="1">20682_t:CDS:1</fullName>
    </submittedName>
</protein>
<evidence type="ECO:0000313" key="2">
    <source>
        <dbReference type="Proteomes" id="UP000789920"/>
    </source>
</evidence>
<organism evidence="1 2">
    <name type="scientific">Racocetra persica</name>
    <dbReference type="NCBI Taxonomy" id="160502"/>
    <lineage>
        <taxon>Eukaryota</taxon>
        <taxon>Fungi</taxon>
        <taxon>Fungi incertae sedis</taxon>
        <taxon>Mucoromycota</taxon>
        <taxon>Glomeromycotina</taxon>
        <taxon>Glomeromycetes</taxon>
        <taxon>Diversisporales</taxon>
        <taxon>Gigasporaceae</taxon>
        <taxon>Racocetra</taxon>
    </lineage>
</organism>
<evidence type="ECO:0000313" key="1">
    <source>
        <dbReference type="EMBL" id="CAG8743369.1"/>
    </source>
</evidence>
<dbReference type="Proteomes" id="UP000789920">
    <property type="component" value="Unassembled WGS sequence"/>
</dbReference>
<gene>
    <name evidence="1" type="ORF">RPERSI_LOCUS13390</name>
</gene>
<proteinExistence type="predicted"/>
<feature type="non-terminal residue" evidence="1">
    <location>
        <position position="1"/>
    </location>
</feature>
<keyword evidence="2" id="KW-1185">Reference proteome</keyword>